<dbReference type="EMBL" id="ML213512">
    <property type="protein sequence ID" value="TFK50854.1"/>
    <property type="molecule type" value="Genomic_DNA"/>
</dbReference>
<feature type="region of interest" description="Disordered" evidence="1">
    <location>
        <begin position="1"/>
        <end position="59"/>
    </location>
</feature>
<evidence type="ECO:0000313" key="3">
    <source>
        <dbReference type="Proteomes" id="UP000305948"/>
    </source>
</evidence>
<sequence length="153" mass="17032">MRQTTRGYSRLSQPPTGIIWPVPGGCTASSSPSPARRVRARNLEGADRSRSASRLGNMSMGHTEQVDIITLSWLRRNAPQIARKLRYKYKTPQVKRDGKRSSGQHNGYASELASRLLLLYELRREGSTPKRGCTLNSAIDFRSDGGSGYSFFV</sequence>
<name>A0A5C3MZT3_9AGAM</name>
<evidence type="ECO:0000256" key="1">
    <source>
        <dbReference type="SAM" id="MobiDB-lite"/>
    </source>
</evidence>
<proteinExistence type="predicted"/>
<dbReference type="AlphaFoldDB" id="A0A5C3MZT3"/>
<feature type="compositionally biased region" description="Basic and acidic residues" evidence="1">
    <location>
        <begin position="41"/>
        <end position="50"/>
    </location>
</feature>
<dbReference type="Proteomes" id="UP000305948">
    <property type="component" value="Unassembled WGS sequence"/>
</dbReference>
<keyword evidence="3" id="KW-1185">Reference proteome</keyword>
<gene>
    <name evidence="2" type="ORF">OE88DRAFT_186833</name>
</gene>
<protein>
    <submittedName>
        <fullName evidence="2">Uncharacterized protein</fullName>
    </submittedName>
</protein>
<organism evidence="2 3">
    <name type="scientific">Heliocybe sulcata</name>
    <dbReference type="NCBI Taxonomy" id="5364"/>
    <lineage>
        <taxon>Eukaryota</taxon>
        <taxon>Fungi</taxon>
        <taxon>Dikarya</taxon>
        <taxon>Basidiomycota</taxon>
        <taxon>Agaricomycotina</taxon>
        <taxon>Agaricomycetes</taxon>
        <taxon>Gloeophyllales</taxon>
        <taxon>Gloeophyllaceae</taxon>
        <taxon>Heliocybe</taxon>
    </lineage>
</organism>
<evidence type="ECO:0000313" key="2">
    <source>
        <dbReference type="EMBL" id="TFK50854.1"/>
    </source>
</evidence>
<feature type="compositionally biased region" description="Polar residues" evidence="1">
    <location>
        <begin position="1"/>
        <end position="15"/>
    </location>
</feature>
<accession>A0A5C3MZT3</accession>
<reference evidence="2 3" key="1">
    <citation type="journal article" date="2019" name="Nat. Ecol. Evol.">
        <title>Megaphylogeny resolves global patterns of mushroom evolution.</title>
        <authorList>
            <person name="Varga T."/>
            <person name="Krizsan K."/>
            <person name="Foldi C."/>
            <person name="Dima B."/>
            <person name="Sanchez-Garcia M."/>
            <person name="Sanchez-Ramirez S."/>
            <person name="Szollosi G.J."/>
            <person name="Szarkandi J.G."/>
            <person name="Papp V."/>
            <person name="Albert L."/>
            <person name="Andreopoulos W."/>
            <person name="Angelini C."/>
            <person name="Antonin V."/>
            <person name="Barry K.W."/>
            <person name="Bougher N.L."/>
            <person name="Buchanan P."/>
            <person name="Buyck B."/>
            <person name="Bense V."/>
            <person name="Catcheside P."/>
            <person name="Chovatia M."/>
            <person name="Cooper J."/>
            <person name="Damon W."/>
            <person name="Desjardin D."/>
            <person name="Finy P."/>
            <person name="Geml J."/>
            <person name="Haridas S."/>
            <person name="Hughes K."/>
            <person name="Justo A."/>
            <person name="Karasinski D."/>
            <person name="Kautmanova I."/>
            <person name="Kiss B."/>
            <person name="Kocsube S."/>
            <person name="Kotiranta H."/>
            <person name="LaButti K.M."/>
            <person name="Lechner B.E."/>
            <person name="Liimatainen K."/>
            <person name="Lipzen A."/>
            <person name="Lukacs Z."/>
            <person name="Mihaltcheva S."/>
            <person name="Morgado L.N."/>
            <person name="Niskanen T."/>
            <person name="Noordeloos M.E."/>
            <person name="Ohm R.A."/>
            <person name="Ortiz-Santana B."/>
            <person name="Ovrebo C."/>
            <person name="Racz N."/>
            <person name="Riley R."/>
            <person name="Savchenko A."/>
            <person name="Shiryaev A."/>
            <person name="Soop K."/>
            <person name="Spirin V."/>
            <person name="Szebenyi C."/>
            <person name="Tomsovsky M."/>
            <person name="Tulloss R.E."/>
            <person name="Uehling J."/>
            <person name="Grigoriev I.V."/>
            <person name="Vagvolgyi C."/>
            <person name="Papp T."/>
            <person name="Martin F.M."/>
            <person name="Miettinen O."/>
            <person name="Hibbett D.S."/>
            <person name="Nagy L.G."/>
        </authorList>
    </citation>
    <scope>NUCLEOTIDE SEQUENCE [LARGE SCALE GENOMIC DNA]</scope>
    <source>
        <strain evidence="2 3">OMC1185</strain>
    </source>
</reference>